<dbReference type="InterPro" id="IPR004868">
    <property type="entry name" value="DNA-dir_DNA_pol_B_mt/vir"/>
</dbReference>
<dbReference type="GO" id="GO:0000166">
    <property type="term" value="F:nucleotide binding"/>
    <property type="evidence" value="ECO:0007669"/>
    <property type="project" value="InterPro"/>
</dbReference>
<keyword evidence="5" id="KW-0235">DNA replication</keyword>
<dbReference type="Gene3D" id="3.40.960.10">
    <property type="entry name" value="VSR Endonuclease"/>
    <property type="match status" value="1"/>
</dbReference>
<evidence type="ECO:0000256" key="7">
    <source>
        <dbReference type="ARBA" id="ARBA00023125"/>
    </source>
</evidence>
<keyword evidence="6" id="KW-0239">DNA-directed DNA polymerase</keyword>
<evidence type="ECO:0000256" key="6">
    <source>
        <dbReference type="ARBA" id="ARBA00022932"/>
    </source>
</evidence>
<name>A0A914YME9_9BILA</name>
<dbReference type="PANTHER" id="PTHR33568:SF3">
    <property type="entry name" value="DNA-DIRECTED DNA POLYMERASE"/>
    <property type="match status" value="1"/>
</dbReference>
<dbReference type="InterPro" id="IPR023211">
    <property type="entry name" value="DNA_pol_palm_dom_sf"/>
</dbReference>
<accession>A0A914YME9</accession>
<dbReference type="Pfam" id="PF03175">
    <property type="entry name" value="DNA_pol_B_2"/>
    <property type="match status" value="2"/>
</dbReference>
<dbReference type="SUPFAM" id="SSF56672">
    <property type="entry name" value="DNA/RNA polymerases"/>
    <property type="match status" value="1"/>
</dbReference>
<comment type="catalytic activity">
    <reaction evidence="8">
        <text>DNA(n) + a 2'-deoxyribonucleoside 5'-triphosphate = DNA(n+1) + diphosphate</text>
        <dbReference type="Rhea" id="RHEA:22508"/>
        <dbReference type="Rhea" id="RHEA-COMP:17339"/>
        <dbReference type="Rhea" id="RHEA-COMP:17340"/>
        <dbReference type="ChEBI" id="CHEBI:33019"/>
        <dbReference type="ChEBI" id="CHEBI:61560"/>
        <dbReference type="ChEBI" id="CHEBI:173112"/>
        <dbReference type="EC" id="2.7.7.7"/>
    </reaction>
</comment>
<dbReference type="PANTHER" id="PTHR33568">
    <property type="entry name" value="DNA POLYMERASE"/>
    <property type="match status" value="1"/>
</dbReference>
<organism evidence="10 11">
    <name type="scientific">Panagrolaimus superbus</name>
    <dbReference type="NCBI Taxonomy" id="310955"/>
    <lineage>
        <taxon>Eukaryota</taxon>
        <taxon>Metazoa</taxon>
        <taxon>Ecdysozoa</taxon>
        <taxon>Nematoda</taxon>
        <taxon>Chromadorea</taxon>
        <taxon>Rhabditida</taxon>
        <taxon>Tylenchina</taxon>
        <taxon>Panagrolaimomorpha</taxon>
        <taxon>Panagrolaimoidea</taxon>
        <taxon>Panagrolaimidae</taxon>
        <taxon>Panagrolaimus</taxon>
    </lineage>
</organism>
<feature type="domain" description="DNA-directed DNA polymerase family B mitochondria/virus" evidence="9">
    <location>
        <begin position="129"/>
        <end position="313"/>
    </location>
</feature>
<evidence type="ECO:0000256" key="3">
    <source>
        <dbReference type="ARBA" id="ARBA00022679"/>
    </source>
</evidence>
<dbReference type="Gene3D" id="3.90.1600.10">
    <property type="entry name" value="Palm domain of DNA polymerase"/>
    <property type="match status" value="1"/>
</dbReference>
<dbReference type="WBParaSite" id="PSU_v2.g21512.t1">
    <property type="protein sequence ID" value="PSU_v2.g21512.t1"/>
    <property type="gene ID" value="PSU_v2.g21512"/>
</dbReference>
<keyword evidence="7" id="KW-0238">DNA-binding</keyword>
<dbReference type="InterPro" id="IPR043502">
    <property type="entry name" value="DNA/RNA_pol_sf"/>
</dbReference>
<protein>
    <recommendedName>
        <fullName evidence="2">DNA-directed DNA polymerase</fullName>
        <ecNumber evidence="2">2.7.7.7</ecNumber>
    </recommendedName>
</protein>
<evidence type="ECO:0000256" key="8">
    <source>
        <dbReference type="ARBA" id="ARBA00049244"/>
    </source>
</evidence>
<evidence type="ECO:0000256" key="1">
    <source>
        <dbReference type="ARBA" id="ARBA00005755"/>
    </source>
</evidence>
<feature type="domain" description="DNA-directed DNA polymerase family B mitochondria/virus" evidence="9">
    <location>
        <begin position="335"/>
        <end position="436"/>
    </location>
</feature>
<keyword evidence="4" id="KW-0548">Nucleotidyltransferase</keyword>
<keyword evidence="3" id="KW-0808">Transferase</keyword>
<reference evidence="11" key="1">
    <citation type="submission" date="2022-11" db="UniProtKB">
        <authorList>
            <consortium name="WormBaseParasite"/>
        </authorList>
    </citation>
    <scope>IDENTIFICATION</scope>
</reference>
<proteinExistence type="inferred from homology"/>
<dbReference type="GO" id="GO:0003677">
    <property type="term" value="F:DNA binding"/>
    <property type="evidence" value="ECO:0007669"/>
    <property type="project" value="UniProtKB-KW"/>
</dbReference>
<dbReference type="GO" id="GO:0006260">
    <property type="term" value="P:DNA replication"/>
    <property type="evidence" value="ECO:0007669"/>
    <property type="project" value="UniProtKB-KW"/>
</dbReference>
<comment type="similarity">
    <text evidence="1">Belongs to the DNA polymerase type-B family.</text>
</comment>
<evidence type="ECO:0000256" key="4">
    <source>
        <dbReference type="ARBA" id="ARBA00022695"/>
    </source>
</evidence>
<evidence type="ECO:0000256" key="5">
    <source>
        <dbReference type="ARBA" id="ARBA00022705"/>
    </source>
</evidence>
<keyword evidence="10" id="KW-1185">Reference proteome</keyword>
<sequence length="621" mass="70341">MQNQSKLAIKFLNYYAKENGIEILHRNNSAGGEVKVNNISVDGYEIATSKIFEVNGCRWHACPKCYPRGNTVIFDGKNADEIRGRDAARLKRLNPQGTYEIITFWECEIEEMLRKDKVMKKEFSLMPDDSPINLRSALQGGRCGPMKLALNRIPGQQIIKHFDIVSLYPFICAFFQLPKMHPIIKTKSEPYQRVEDVPFGIIKAKVLPPINQKLPVLGVKKHSMLLFGNCNRCMENYGQPDPKNPARNVGKISCKCTDEQRSLVVTTTSEELKFAMRCGYVVEEVYHSLEYAHTSNKIFLPYIQDFLVLKTHASLPPPSFNTPEGKKNFVDLHKKLYGITIDPDKCAYNPGQRFIAKIFLNSAWGRFSYLANASEKDVINYNEYAELTKDEQIYDLTAIEIEENVLMATYKKDVNLVNASSTSLPISIFVTSYARLWLLRFLRQIEATPGCSVGYLDTDSVLCSCPSDDQVPIVSGDGLGSMMDEHPDEIIVSYKSGGAKNYMCTYRPKDGGRSRIVKKIRGLTATAATERLIGPMDFDYDPAKTIPIPTTNIGPSKDLNLYTTETSKNYRTICLKGIVWDNTVYEFGHRFDEPDYPIILTEDDDTDIERMIQKQNALQTV</sequence>
<dbReference type="Proteomes" id="UP000887577">
    <property type="component" value="Unplaced"/>
</dbReference>
<dbReference type="AlphaFoldDB" id="A0A914YME9"/>
<evidence type="ECO:0000256" key="2">
    <source>
        <dbReference type="ARBA" id="ARBA00012417"/>
    </source>
</evidence>
<evidence type="ECO:0000313" key="10">
    <source>
        <dbReference type="Proteomes" id="UP000887577"/>
    </source>
</evidence>
<dbReference type="GO" id="GO:0003887">
    <property type="term" value="F:DNA-directed DNA polymerase activity"/>
    <property type="evidence" value="ECO:0007669"/>
    <property type="project" value="UniProtKB-KW"/>
</dbReference>
<evidence type="ECO:0000313" key="11">
    <source>
        <dbReference type="WBParaSite" id="PSU_v2.g21512.t1"/>
    </source>
</evidence>
<dbReference type="EC" id="2.7.7.7" evidence="2"/>
<evidence type="ECO:0000259" key="9">
    <source>
        <dbReference type="Pfam" id="PF03175"/>
    </source>
</evidence>